<dbReference type="InterPro" id="IPR027417">
    <property type="entry name" value="P-loop_NTPase"/>
</dbReference>
<dbReference type="PANTHER" id="PTHR32071">
    <property type="entry name" value="TRANSCRIPTIONAL REGULATORY PROTEIN"/>
    <property type="match status" value="1"/>
</dbReference>
<organism evidence="6 7">
    <name type="scientific">Candidatus Eubacterium avistercoris</name>
    <dbReference type="NCBI Taxonomy" id="2838567"/>
    <lineage>
        <taxon>Bacteria</taxon>
        <taxon>Bacillati</taxon>
        <taxon>Bacillota</taxon>
        <taxon>Clostridia</taxon>
        <taxon>Eubacteriales</taxon>
        <taxon>Eubacteriaceae</taxon>
        <taxon>Eubacterium</taxon>
    </lineage>
</organism>
<dbReference type="InterPro" id="IPR009057">
    <property type="entry name" value="Homeodomain-like_sf"/>
</dbReference>
<dbReference type="InterPro" id="IPR002197">
    <property type="entry name" value="HTH_Fis"/>
</dbReference>
<reference evidence="6" key="2">
    <citation type="submission" date="2021-04" db="EMBL/GenBank/DDBJ databases">
        <authorList>
            <person name="Gilroy R."/>
        </authorList>
    </citation>
    <scope>NUCLEOTIDE SEQUENCE</scope>
    <source>
        <strain evidence="6">CHK192-9172</strain>
    </source>
</reference>
<keyword evidence="3" id="KW-0805">Transcription regulation</keyword>
<accession>A0A9D2D141</accession>
<evidence type="ECO:0000256" key="1">
    <source>
        <dbReference type="ARBA" id="ARBA00022741"/>
    </source>
</evidence>
<dbReference type="GO" id="GO:0006355">
    <property type="term" value="P:regulation of DNA-templated transcription"/>
    <property type="evidence" value="ECO:0007669"/>
    <property type="project" value="InterPro"/>
</dbReference>
<evidence type="ECO:0000256" key="2">
    <source>
        <dbReference type="ARBA" id="ARBA00022840"/>
    </source>
</evidence>
<dbReference type="InterPro" id="IPR002078">
    <property type="entry name" value="Sigma_54_int"/>
</dbReference>
<dbReference type="Pfam" id="PF00989">
    <property type="entry name" value="PAS"/>
    <property type="match status" value="1"/>
</dbReference>
<dbReference type="CDD" id="cd00009">
    <property type="entry name" value="AAA"/>
    <property type="match status" value="1"/>
</dbReference>
<dbReference type="InterPro" id="IPR013767">
    <property type="entry name" value="PAS_fold"/>
</dbReference>
<dbReference type="GO" id="GO:0005524">
    <property type="term" value="F:ATP binding"/>
    <property type="evidence" value="ECO:0007669"/>
    <property type="project" value="UniProtKB-KW"/>
</dbReference>
<dbReference type="PROSITE" id="PS00688">
    <property type="entry name" value="SIGMA54_INTERACT_3"/>
    <property type="match status" value="1"/>
</dbReference>
<dbReference type="Gene3D" id="1.10.10.60">
    <property type="entry name" value="Homeodomain-like"/>
    <property type="match status" value="1"/>
</dbReference>
<dbReference type="SUPFAM" id="SSF46689">
    <property type="entry name" value="Homeodomain-like"/>
    <property type="match status" value="1"/>
</dbReference>
<dbReference type="CDD" id="cd00130">
    <property type="entry name" value="PAS"/>
    <property type="match status" value="1"/>
</dbReference>
<dbReference type="InterPro" id="IPR025944">
    <property type="entry name" value="Sigma_54_int_dom_CS"/>
</dbReference>
<evidence type="ECO:0000313" key="7">
    <source>
        <dbReference type="Proteomes" id="UP000824024"/>
    </source>
</evidence>
<dbReference type="InterPro" id="IPR003593">
    <property type="entry name" value="AAA+_ATPase"/>
</dbReference>
<protein>
    <submittedName>
        <fullName evidence="6">Sigma 54-interacting transcriptional regulator</fullName>
    </submittedName>
</protein>
<keyword evidence="4" id="KW-0804">Transcription</keyword>
<dbReference type="EMBL" id="DXCH01000046">
    <property type="protein sequence ID" value="HIZ06647.1"/>
    <property type="molecule type" value="Genomic_DNA"/>
</dbReference>
<evidence type="ECO:0000256" key="3">
    <source>
        <dbReference type="ARBA" id="ARBA00023015"/>
    </source>
</evidence>
<dbReference type="Gene3D" id="1.10.8.60">
    <property type="match status" value="1"/>
</dbReference>
<dbReference type="PROSITE" id="PS50045">
    <property type="entry name" value="SIGMA54_INTERACT_4"/>
    <property type="match status" value="1"/>
</dbReference>
<dbReference type="SUPFAM" id="SSF52540">
    <property type="entry name" value="P-loop containing nucleoside triphosphate hydrolases"/>
    <property type="match status" value="1"/>
</dbReference>
<proteinExistence type="predicted"/>
<dbReference type="AlphaFoldDB" id="A0A9D2D141"/>
<dbReference type="Gene3D" id="3.40.50.300">
    <property type="entry name" value="P-loop containing nucleotide triphosphate hydrolases"/>
    <property type="match status" value="1"/>
</dbReference>
<dbReference type="FunFam" id="3.40.50.300:FF:000006">
    <property type="entry name" value="DNA-binding transcriptional regulator NtrC"/>
    <property type="match status" value="1"/>
</dbReference>
<feature type="domain" description="Sigma-54 factor interaction" evidence="5">
    <location>
        <begin position="151"/>
        <end position="379"/>
    </location>
</feature>
<dbReference type="InterPro" id="IPR000014">
    <property type="entry name" value="PAS"/>
</dbReference>
<reference evidence="6" key="1">
    <citation type="journal article" date="2021" name="PeerJ">
        <title>Extensive microbial diversity within the chicken gut microbiome revealed by metagenomics and culture.</title>
        <authorList>
            <person name="Gilroy R."/>
            <person name="Ravi A."/>
            <person name="Getino M."/>
            <person name="Pursley I."/>
            <person name="Horton D.L."/>
            <person name="Alikhan N.F."/>
            <person name="Baker D."/>
            <person name="Gharbi K."/>
            <person name="Hall N."/>
            <person name="Watson M."/>
            <person name="Adriaenssens E.M."/>
            <person name="Foster-Nyarko E."/>
            <person name="Jarju S."/>
            <person name="Secka A."/>
            <person name="Antonio M."/>
            <person name="Oren A."/>
            <person name="Chaudhuri R.R."/>
            <person name="La Ragione R."/>
            <person name="Hildebrand F."/>
            <person name="Pallen M.J."/>
        </authorList>
    </citation>
    <scope>NUCLEOTIDE SEQUENCE</scope>
    <source>
        <strain evidence="6">CHK192-9172</strain>
    </source>
</reference>
<comment type="caution">
    <text evidence="6">The sequence shown here is derived from an EMBL/GenBank/DDBJ whole genome shotgun (WGS) entry which is preliminary data.</text>
</comment>
<dbReference type="GO" id="GO:0043565">
    <property type="term" value="F:sequence-specific DNA binding"/>
    <property type="evidence" value="ECO:0007669"/>
    <property type="project" value="InterPro"/>
</dbReference>
<dbReference type="Pfam" id="PF00158">
    <property type="entry name" value="Sigma54_activat"/>
    <property type="match status" value="1"/>
</dbReference>
<keyword evidence="1" id="KW-0547">Nucleotide-binding</keyword>
<dbReference type="InterPro" id="IPR035965">
    <property type="entry name" value="PAS-like_dom_sf"/>
</dbReference>
<evidence type="ECO:0000256" key="4">
    <source>
        <dbReference type="ARBA" id="ARBA00023163"/>
    </source>
</evidence>
<evidence type="ECO:0000259" key="5">
    <source>
        <dbReference type="PROSITE" id="PS50045"/>
    </source>
</evidence>
<dbReference type="SMART" id="SM00382">
    <property type="entry name" value="AAA"/>
    <property type="match status" value="1"/>
</dbReference>
<dbReference type="Pfam" id="PF25601">
    <property type="entry name" value="AAA_lid_14"/>
    <property type="match status" value="1"/>
</dbReference>
<sequence>MNHEFYLEKLKSSIDILSDILDTENYGMCIVDRDGRIVVWNYERFFHLRASDVLGKPVTEVLENTRLHIVAKTGKKELFQLQKINGTNVIANRIPLMHQGEIIGAAGTIIFKDTKELGELYERIEKVENSFRAYRSEIALMYRAKYTFDDIHTENDKMNSLKEFCKIIAQSDASILIRGESGTGKELVAQAIHNGGASASYPFISIDCAAIPHHLMEAELFGYEGTPFNGGETKIGKLELADRGTIFLDELGSMPPDMQVKLLRVLETREFEKSGSNKKTAFKARVIAATNEDLEKAVEENRFRRDLYYRINVIPVQLPPLRERIGDLPCLCQVLLPRSRYGYGKNRLTVAPSTMKILYQHNWPGNVRELRNILERAAIVCGGNEILPEHLPEYLQKYNVKPVNDNGKSFYRQEIENLEKRLIQNALMHNHGNKQEAARQLGIQRSLLYKKISDLHIEYKPKKKK</sequence>
<evidence type="ECO:0000313" key="6">
    <source>
        <dbReference type="EMBL" id="HIZ06647.1"/>
    </source>
</evidence>
<gene>
    <name evidence="6" type="ORF">IAA08_01785</name>
</gene>
<dbReference type="PROSITE" id="PS00675">
    <property type="entry name" value="SIGMA54_INTERACT_1"/>
    <property type="match status" value="1"/>
</dbReference>
<name>A0A9D2D141_9FIRM</name>
<keyword evidence="2" id="KW-0067">ATP-binding</keyword>
<dbReference type="InterPro" id="IPR025662">
    <property type="entry name" value="Sigma_54_int_dom_ATP-bd_1"/>
</dbReference>
<dbReference type="SUPFAM" id="SSF55785">
    <property type="entry name" value="PYP-like sensor domain (PAS domain)"/>
    <property type="match status" value="1"/>
</dbReference>
<dbReference type="InterPro" id="IPR058031">
    <property type="entry name" value="AAA_lid_NorR"/>
</dbReference>
<dbReference type="Pfam" id="PF02954">
    <property type="entry name" value="HTH_8"/>
    <property type="match status" value="1"/>
</dbReference>
<dbReference type="Proteomes" id="UP000824024">
    <property type="component" value="Unassembled WGS sequence"/>
</dbReference>
<dbReference type="PRINTS" id="PR01590">
    <property type="entry name" value="HTHFIS"/>
</dbReference>
<dbReference type="Gene3D" id="3.30.450.20">
    <property type="entry name" value="PAS domain"/>
    <property type="match status" value="1"/>
</dbReference>